<dbReference type="PROSITE" id="PS50878">
    <property type="entry name" value="RT_POL"/>
    <property type="match status" value="1"/>
</dbReference>
<name>A0A814MC80_9BILA</name>
<proteinExistence type="predicted"/>
<feature type="region of interest" description="Disordered" evidence="2">
    <location>
        <begin position="125"/>
        <end position="267"/>
    </location>
</feature>
<evidence type="ECO:0000313" key="4">
    <source>
        <dbReference type="EMBL" id="CAF1074569.1"/>
    </source>
</evidence>
<dbReference type="SUPFAM" id="SSF56672">
    <property type="entry name" value="DNA/RNA polymerases"/>
    <property type="match status" value="1"/>
</dbReference>
<dbReference type="EMBL" id="CAJNOC010006292">
    <property type="protein sequence ID" value="CAF1074569.1"/>
    <property type="molecule type" value="Genomic_DNA"/>
</dbReference>
<feature type="compositionally biased region" description="Low complexity" evidence="2">
    <location>
        <begin position="1088"/>
        <end position="1103"/>
    </location>
</feature>
<feature type="region of interest" description="Disordered" evidence="2">
    <location>
        <begin position="1070"/>
        <end position="1109"/>
    </location>
</feature>
<evidence type="ECO:0000259" key="3">
    <source>
        <dbReference type="PROSITE" id="PS50878"/>
    </source>
</evidence>
<dbReference type="PANTHER" id="PTHR21301:SF12">
    <property type="match status" value="1"/>
</dbReference>
<dbReference type="InterPro" id="IPR000477">
    <property type="entry name" value="RT_dom"/>
</dbReference>
<protein>
    <recommendedName>
        <fullName evidence="3">Reverse transcriptase domain-containing protein</fullName>
    </recommendedName>
</protein>
<feature type="domain" description="Reverse transcriptase" evidence="3">
    <location>
        <begin position="562"/>
        <end position="829"/>
    </location>
</feature>
<dbReference type="PANTHER" id="PTHR21301">
    <property type="entry name" value="REVERSE TRANSCRIPTASE"/>
    <property type="match status" value="1"/>
</dbReference>
<evidence type="ECO:0000313" key="5">
    <source>
        <dbReference type="Proteomes" id="UP000663879"/>
    </source>
</evidence>
<sequence length="1109" mass="131454">NETTPSQLVYSKFPYPFLNLDHKFVDDYNKIIAKTQIEIINLSITHLEYQIVQLKNNILNLQKEINFENLQEIIKKQYVLFTNELKQRFDDAHHKALRIVSRPYIVKQNQSNNFQYSGVKNNYKSHSVERSKHNEKNSKNNSNDLRQNQTYIRENSSRCRPIHKEKNLRDKSNRSRSRQKSKHSHDFTKRSNSRPKTTHTTHKRDNSNRSRSRQKSTYERNNSRRSKSRQKSSNSTSFLSRQRSKSSFRSSSRSNKRNLNLRQNNYSFRSKMKSPMTVNQPTIRFNNNYGINKNFNQSRMINQTKYDSFFSNNYENNYRKKFIFNNYNRRNISFNYNHNSNYQKRCYQPIANSNFSNVYQIQNSKIPLQYENQTPYQSNRNFRMSYSMKRNQLNKNKNDFNIDISVDNSNNIETSTNNNIETSTNDNLLFEEIDKFCRNISKRRNLENIPIVQETIDLRFEIFKKLEDYFRHNDKKNLKVNISIELKNSLNRFLKEKPFQILQCDKNVGSLLISHDDFYSLAFDHLNNPELYQQIDENPLENMVNNINSTLKTLLNNKNMSQRLYKRLYIKNFQVGKFRILPKIHKSKFGLRPIINCINHPTSSLCEFIDIILQKILKNCSTILKDSQELLQYCENMKFNTSNLYIYSCDFESPYLNIRPTHAIDAISQYLLDNLIFENNFDFDIICFRKIFELIFTSGIFEFDEKFFLQILGLPMGCKCGPSEANLYLFILEKYWVSLHSTLLYKRFIDDILIISLYEININELIEQFIYLKLNVTNANEVVFLDLKIKFDIIQKILIFDLYIKPTNSCCYLMPISNHPKHIFDNIPISLFTRIRRICSLYIDYLHHSRDLIIQLVKQGYNFKKVLAISNNIGNRDRTDILPYKIKSNKFNSDLKCFINYDINTSFLKSMIINSYNKIKDNSLALNDTKLLVVNRINKNLGSLLILNFKLNKIKRYFCTKCNIENCKTCFCIFNGSYISYKSIFIPFQTESNCESLGAVYIIKCKLYNIFYIGETGKKVKQRILEHFYSIKKFKNNLRASLSNFDNCSEVAIHFNKASHQFSKATIVDDVDDNDEDDDDEEDDNNDNENNNINNDSSSSNESIQLIED</sequence>
<keyword evidence="1" id="KW-0175">Coiled coil</keyword>
<evidence type="ECO:0000256" key="2">
    <source>
        <dbReference type="SAM" id="MobiDB-lite"/>
    </source>
</evidence>
<feature type="non-terminal residue" evidence="4">
    <location>
        <position position="1"/>
    </location>
</feature>
<feature type="coiled-coil region" evidence="1">
    <location>
        <begin position="44"/>
        <end position="71"/>
    </location>
</feature>
<comment type="caution">
    <text evidence="4">The sequence shown here is derived from an EMBL/GenBank/DDBJ whole genome shotgun (WGS) entry which is preliminary data.</text>
</comment>
<organism evidence="4 5">
    <name type="scientific">Brachionus calyciflorus</name>
    <dbReference type="NCBI Taxonomy" id="104777"/>
    <lineage>
        <taxon>Eukaryota</taxon>
        <taxon>Metazoa</taxon>
        <taxon>Spiralia</taxon>
        <taxon>Gnathifera</taxon>
        <taxon>Rotifera</taxon>
        <taxon>Eurotatoria</taxon>
        <taxon>Monogononta</taxon>
        <taxon>Pseudotrocha</taxon>
        <taxon>Ploima</taxon>
        <taxon>Brachionidae</taxon>
        <taxon>Brachionus</taxon>
    </lineage>
</organism>
<keyword evidence="5" id="KW-1185">Reference proteome</keyword>
<dbReference type="OrthoDB" id="9909108at2759"/>
<feature type="non-terminal residue" evidence="4">
    <location>
        <position position="1109"/>
    </location>
</feature>
<evidence type="ECO:0000256" key="1">
    <source>
        <dbReference type="SAM" id="Coils"/>
    </source>
</evidence>
<gene>
    <name evidence="4" type="ORF">OXX778_LOCUS19898</name>
</gene>
<accession>A0A814MC80</accession>
<feature type="compositionally biased region" description="Basic residues" evidence="2">
    <location>
        <begin position="174"/>
        <end position="183"/>
    </location>
</feature>
<feature type="compositionally biased region" description="Basic and acidic residues" evidence="2">
    <location>
        <begin position="126"/>
        <end position="138"/>
    </location>
</feature>
<reference evidence="4" key="1">
    <citation type="submission" date="2021-02" db="EMBL/GenBank/DDBJ databases">
        <authorList>
            <person name="Nowell W R."/>
        </authorList>
    </citation>
    <scope>NUCLEOTIDE SEQUENCE</scope>
    <source>
        <strain evidence="4">Ploen Becks lab</strain>
    </source>
</reference>
<feature type="compositionally biased region" description="Acidic residues" evidence="2">
    <location>
        <begin position="1070"/>
        <end position="1087"/>
    </location>
</feature>
<dbReference type="AlphaFoldDB" id="A0A814MC80"/>
<dbReference type="InterPro" id="IPR043502">
    <property type="entry name" value="DNA/RNA_pol_sf"/>
</dbReference>
<feature type="compositionally biased region" description="Basic residues" evidence="2">
    <location>
        <begin position="191"/>
        <end position="202"/>
    </location>
</feature>
<feature type="compositionally biased region" description="Basic and acidic residues" evidence="2">
    <location>
        <begin position="162"/>
        <end position="173"/>
    </location>
</feature>
<feature type="compositionally biased region" description="Polar residues" evidence="2">
    <location>
        <begin position="144"/>
        <end position="154"/>
    </location>
</feature>
<dbReference type="Proteomes" id="UP000663879">
    <property type="component" value="Unassembled WGS sequence"/>
</dbReference>
<feature type="compositionally biased region" description="Low complexity" evidence="2">
    <location>
        <begin position="231"/>
        <end position="265"/>
    </location>
</feature>